<dbReference type="Proteomes" id="UP000186955">
    <property type="component" value="Unassembled WGS sequence"/>
</dbReference>
<dbReference type="GO" id="GO:0005975">
    <property type="term" value="P:carbohydrate metabolic process"/>
    <property type="evidence" value="ECO:0007669"/>
    <property type="project" value="TreeGrafter"/>
</dbReference>
<dbReference type="InterPro" id="IPR002020">
    <property type="entry name" value="Citrate_synthase"/>
</dbReference>
<dbReference type="GO" id="GO:0005759">
    <property type="term" value="C:mitochondrial matrix"/>
    <property type="evidence" value="ECO:0007669"/>
    <property type="project" value="TreeGrafter"/>
</dbReference>
<gene>
    <name evidence="4" type="ORF">PENSUB_13280</name>
</gene>
<evidence type="ECO:0000256" key="1">
    <source>
        <dbReference type="ARBA" id="ARBA00010566"/>
    </source>
</evidence>
<comment type="caution">
    <text evidence="4">The sequence shown here is derived from an EMBL/GenBank/DDBJ whole genome shotgun (WGS) entry which is preliminary data.</text>
</comment>
<protein>
    <recommendedName>
        <fullName evidence="3">Citrate synthase</fullName>
    </recommendedName>
</protein>
<reference evidence="4 5" key="1">
    <citation type="submission" date="2016-10" db="EMBL/GenBank/DDBJ databases">
        <title>Genome sequence of the ascomycete fungus Penicillium subrubescens.</title>
        <authorList>
            <person name="De Vries R.P."/>
            <person name="Peng M."/>
            <person name="Dilokpimol A."/>
            <person name="Hilden K."/>
            <person name="Makela M.R."/>
            <person name="Grigoriev I."/>
            <person name="Riley R."/>
            <person name="Granchi Z."/>
        </authorList>
    </citation>
    <scope>NUCLEOTIDE SEQUENCE [LARGE SCALE GENOMIC DNA]</scope>
    <source>
        <strain evidence="4 5">CBS 132785</strain>
    </source>
</reference>
<dbReference type="PRINTS" id="PR00143">
    <property type="entry name" value="CITRTSNTHASE"/>
</dbReference>
<comment type="similarity">
    <text evidence="1 3">Belongs to the citrate synthase family.</text>
</comment>
<evidence type="ECO:0000313" key="4">
    <source>
        <dbReference type="EMBL" id="OKO90563.1"/>
    </source>
</evidence>
<evidence type="ECO:0000256" key="3">
    <source>
        <dbReference type="RuleBase" id="RU000441"/>
    </source>
</evidence>
<proteinExistence type="inferred from homology"/>
<dbReference type="PANTHER" id="PTHR11739:SF4">
    <property type="entry name" value="CITRATE SYNTHASE, PEROXISOMAL"/>
    <property type="match status" value="1"/>
</dbReference>
<dbReference type="Pfam" id="PF00285">
    <property type="entry name" value="Citrate_synt"/>
    <property type="match status" value="1"/>
</dbReference>
<dbReference type="GO" id="GO:0006099">
    <property type="term" value="P:tricarboxylic acid cycle"/>
    <property type="evidence" value="ECO:0007669"/>
    <property type="project" value="TreeGrafter"/>
</dbReference>
<keyword evidence="5" id="KW-1185">Reference proteome</keyword>
<dbReference type="GO" id="GO:0046912">
    <property type="term" value="F:acyltransferase activity, acyl groups converted into alkyl on transfer"/>
    <property type="evidence" value="ECO:0007669"/>
    <property type="project" value="InterPro"/>
</dbReference>
<dbReference type="PANTHER" id="PTHR11739">
    <property type="entry name" value="CITRATE SYNTHASE"/>
    <property type="match status" value="1"/>
</dbReference>
<dbReference type="Gene3D" id="1.10.230.10">
    <property type="entry name" value="Cytochrome P450-Terp, domain 2"/>
    <property type="match status" value="1"/>
</dbReference>
<dbReference type="STRING" id="1316194.A0A1Q5SRH6"/>
<evidence type="ECO:0000256" key="2">
    <source>
        <dbReference type="ARBA" id="ARBA00022679"/>
    </source>
</evidence>
<organism evidence="4 5">
    <name type="scientific">Penicillium subrubescens</name>
    <dbReference type="NCBI Taxonomy" id="1316194"/>
    <lineage>
        <taxon>Eukaryota</taxon>
        <taxon>Fungi</taxon>
        <taxon>Dikarya</taxon>
        <taxon>Ascomycota</taxon>
        <taxon>Pezizomycotina</taxon>
        <taxon>Eurotiomycetes</taxon>
        <taxon>Eurotiomycetidae</taxon>
        <taxon>Eurotiales</taxon>
        <taxon>Aspergillaceae</taxon>
        <taxon>Penicillium</taxon>
    </lineage>
</organism>
<keyword evidence="2 3" id="KW-0808">Transferase</keyword>
<dbReference type="InterPro" id="IPR036969">
    <property type="entry name" value="Citrate_synthase_sf"/>
</dbReference>
<dbReference type="Gene3D" id="1.10.580.10">
    <property type="entry name" value="Citrate Synthase, domain 1"/>
    <property type="match status" value="1"/>
</dbReference>
<dbReference type="InterPro" id="IPR016142">
    <property type="entry name" value="Citrate_synth-like_lrg_a-sub"/>
</dbReference>
<dbReference type="InterPro" id="IPR016143">
    <property type="entry name" value="Citrate_synth-like_sm_a-sub"/>
</dbReference>
<dbReference type="SUPFAM" id="SSF48256">
    <property type="entry name" value="Citrate synthase"/>
    <property type="match status" value="1"/>
</dbReference>
<evidence type="ECO:0000313" key="5">
    <source>
        <dbReference type="Proteomes" id="UP000186955"/>
    </source>
</evidence>
<sequence length="197" mass="21939">MAGLVESDTRSDPIKVHSFRRFSMLNSDHGMALVVFSTLVTASSLTGPIPCLISAITAAYGPLHFGATESAQNALHEIGDPANVPAFLEQVKAGKRKLFGYGHREYKGVDPRVEPIRDILKDLDPDSNPLFKIAEAIESAATTDEYFVSRRLFPNADFYGNFVFTSIDTRKAFSTDAYLYGKYNEFNKSRRQNMMVK</sequence>
<dbReference type="EMBL" id="MNBE01000757">
    <property type="protein sequence ID" value="OKO90563.1"/>
    <property type="molecule type" value="Genomic_DNA"/>
</dbReference>
<accession>A0A1Q5SRH6</accession>
<dbReference type="AlphaFoldDB" id="A0A1Q5SRH6"/>
<name>A0A1Q5SRH6_9EURO</name>